<comment type="caution">
    <text evidence="5">The sequence shown here is derived from an EMBL/GenBank/DDBJ whole genome shotgun (WGS) entry which is preliminary data.</text>
</comment>
<gene>
    <name evidence="5" type="ORF">P7K49_003178</name>
</gene>
<dbReference type="PANTHER" id="PTHR24034:SF204">
    <property type="entry name" value="ADHESION G PROTEIN-COUPLED RECEPTOR E1"/>
    <property type="match status" value="1"/>
</dbReference>
<proteinExistence type="predicted"/>
<dbReference type="InterPro" id="IPR050751">
    <property type="entry name" value="ECM_structural_protein"/>
</dbReference>
<dbReference type="InterPro" id="IPR001881">
    <property type="entry name" value="EGF-like_Ca-bd_dom"/>
</dbReference>
<dbReference type="Proteomes" id="UP001266305">
    <property type="component" value="Unassembled WGS sequence"/>
</dbReference>
<keyword evidence="2" id="KW-0677">Repeat</keyword>
<sequence length="326" mass="35759">MASLKSCRTQRGSCPEAVSSLLSFICFYPCCRLSLACSLLWEGFLSSQLHLPPTAACAMTHCVLPEGHAEGPQTSAGLPQINKIIEVEEEQEDPYLNDRCRDLGLAGRARVDLLRRGLVRAGVESLHVTELPGLAKVTEASPRLGALMEERAKCSLPLCPWSPRHSPVTIGDIHWSHKEMFAKLRGGPCKQQCRDTGDEVVCSCFVGYQLLSDGVSCEDVNECITGSHSCRLGESCINTVGSFRCQRDSSCGTGYELTEDNSCKDTARWEGIWALTVLRPVWLPGRLPARLQEGGGYTHQTNIRGVWAGEMERESACQECSEHLKS</sequence>
<dbReference type="InterPro" id="IPR049883">
    <property type="entry name" value="NOTCH1_EGF-like"/>
</dbReference>
<evidence type="ECO:0000256" key="1">
    <source>
        <dbReference type="ARBA" id="ARBA00022536"/>
    </source>
</evidence>
<dbReference type="Pfam" id="PF07645">
    <property type="entry name" value="EGF_CA"/>
    <property type="match status" value="1"/>
</dbReference>
<keyword evidence="3" id="KW-1015">Disulfide bond</keyword>
<evidence type="ECO:0000259" key="4">
    <source>
        <dbReference type="SMART" id="SM00179"/>
    </source>
</evidence>
<dbReference type="InterPro" id="IPR018097">
    <property type="entry name" value="EGF_Ca-bd_CS"/>
</dbReference>
<dbReference type="Gene3D" id="2.10.25.10">
    <property type="entry name" value="Laminin"/>
    <property type="match status" value="2"/>
</dbReference>
<name>A0ABQ9WNH6_SAGOE</name>
<evidence type="ECO:0000313" key="5">
    <source>
        <dbReference type="EMBL" id="KAK2121792.1"/>
    </source>
</evidence>
<keyword evidence="1" id="KW-0245">EGF-like domain</keyword>
<accession>A0ABQ9WNH6</accession>
<reference evidence="5 6" key="1">
    <citation type="submission" date="2023-05" db="EMBL/GenBank/DDBJ databases">
        <title>B98-5 Cell Line De Novo Hybrid Assembly: An Optical Mapping Approach.</title>
        <authorList>
            <person name="Kananen K."/>
            <person name="Auerbach J.A."/>
            <person name="Kautto E."/>
            <person name="Blachly J.S."/>
        </authorList>
    </citation>
    <scope>NUCLEOTIDE SEQUENCE [LARGE SCALE GENOMIC DNA]</scope>
    <source>
        <strain evidence="5">B95-8</strain>
        <tissue evidence="5">Cell line</tissue>
    </source>
</reference>
<evidence type="ECO:0000313" key="6">
    <source>
        <dbReference type="Proteomes" id="UP001266305"/>
    </source>
</evidence>
<dbReference type="CDD" id="cd00054">
    <property type="entry name" value="EGF_CA"/>
    <property type="match status" value="1"/>
</dbReference>
<organism evidence="5 6">
    <name type="scientific">Saguinus oedipus</name>
    <name type="common">Cotton-top tamarin</name>
    <name type="synonym">Oedipomidas oedipus</name>
    <dbReference type="NCBI Taxonomy" id="9490"/>
    <lineage>
        <taxon>Eukaryota</taxon>
        <taxon>Metazoa</taxon>
        <taxon>Chordata</taxon>
        <taxon>Craniata</taxon>
        <taxon>Vertebrata</taxon>
        <taxon>Euteleostomi</taxon>
        <taxon>Mammalia</taxon>
        <taxon>Eutheria</taxon>
        <taxon>Euarchontoglires</taxon>
        <taxon>Primates</taxon>
        <taxon>Haplorrhini</taxon>
        <taxon>Platyrrhini</taxon>
        <taxon>Cebidae</taxon>
        <taxon>Callitrichinae</taxon>
        <taxon>Saguinus</taxon>
    </lineage>
</organism>
<feature type="domain" description="EGF-like calcium-binding" evidence="4">
    <location>
        <begin position="219"/>
        <end position="264"/>
    </location>
</feature>
<dbReference type="PROSITE" id="PS01187">
    <property type="entry name" value="EGF_CA"/>
    <property type="match status" value="1"/>
</dbReference>
<dbReference type="SMART" id="SM00179">
    <property type="entry name" value="EGF_CA"/>
    <property type="match status" value="1"/>
</dbReference>
<evidence type="ECO:0000256" key="3">
    <source>
        <dbReference type="ARBA" id="ARBA00023157"/>
    </source>
</evidence>
<dbReference type="PANTHER" id="PTHR24034">
    <property type="entry name" value="EGF-LIKE DOMAIN-CONTAINING PROTEIN"/>
    <property type="match status" value="1"/>
</dbReference>
<evidence type="ECO:0000256" key="2">
    <source>
        <dbReference type="ARBA" id="ARBA00022737"/>
    </source>
</evidence>
<keyword evidence="6" id="KW-1185">Reference proteome</keyword>
<dbReference type="EMBL" id="JASSZA010000001">
    <property type="protein sequence ID" value="KAK2121792.1"/>
    <property type="molecule type" value="Genomic_DNA"/>
</dbReference>
<dbReference type="SUPFAM" id="SSF57196">
    <property type="entry name" value="EGF/Laminin"/>
    <property type="match status" value="2"/>
</dbReference>
<protein>
    <recommendedName>
        <fullName evidence="4">EGF-like calcium-binding domain-containing protein</fullName>
    </recommendedName>
</protein>